<evidence type="ECO:0000313" key="1">
    <source>
        <dbReference type="EMBL" id="HET47039.1"/>
    </source>
</evidence>
<reference evidence="2 3" key="1">
    <citation type="submission" date="2014-04" db="EMBL/GenBank/DDBJ databases">
        <title>The Genome Sequence of Thermoanaerobaculum aquaticum MP-01, The First Cultivated Group 23 Acidobacterium.</title>
        <authorList>
            <person name="Stamps B.W."/>
            <person name="Losey N.A."/>
            <person name="Lawson P.A."/>
            <person name="Stevenson B.S."/>
        </authorList>
    </citation>
    <scope>NUCLEOTIDE SEQUENCE [LARGE SCALE GENOMIC DNA]</scope>
    <source>
        <strain evidence="2 3">MP-01</strain>
    </source>
</reference>
<accession>A0A062XN59</accession>
<name>A0A062XN59_9BACT</name>
<organism evidence="2 3">
    <name type="scientific">Thermoanaerobaculum aquaticum</name>
    <dbReference type="NCBI Taxonomy" id="1312852"/>
    <lineage>
        <taxon>Bacteria</taxon>
        <taxon>Pseudomonadati</taxon>
        <taxon>Acidobacteriota</taxon>
        <taxon>Thermoanaerobaculia</taxon>
        <taxon>Thermoanaerobaculales</taxon>
        <taxon>Thermoanaerobaculaceae</taxon>
        <taxon>Thermoanaerobaculum</taxon>
    </lineage>
</organism>
<dbReference type="AlphaFoldDB" id="A0A062XN59"/>
<evidence type="ECO:0008006" key="4">
    <source>
        <dbReference type="Google" id="ProtNLM"/>
    </source>
</evidence>
<reference evidence="1" key="2">
    <citation type="journal article" date="2020" name="mSystems">
        <title>Genome- and Community-Level Interaction Insights into Carbon Utilization and Element Cycling Functions of Hydrothermarchaeota in Hydrothermal Sediment.</title>
        <authorList>
            <person name="Zhou Z."/>
            <person name="Liu Y."/>
            <person name="Xu W."/>
            <person name="Pan J."/>
            <person name="Luo Z.H."/>
            <person name="Li M."/>
        </authorList>
    </citation>
    <scope>NUCLEOTIDE SEQUENCE [LARGE SCALE GENOMIC DNA]</scope>
    <source>
        <strain evidence="1">SpSt-299</strain>
    </source>
</reference>
<sequence length="106" mass="11945">MRAYLIFTGSGPILVLTTFPSVTDPRFVEKLKAKGIKKFLAYEVPLERTKQLYGAPFEVVAADLVGREDVRVLDFNGHHIFANFSLKELGEAIHYEEEEASVSRKS</sequence>
<evidence type="ECO:0000313" key="2">
    <source>
        <dbReference type="EMBL" id="KDA53992.1"/>
    </source>
</evidence>
<gene>
    <name evidence="2" type="ORF">EG19_01990</name>
    <name evidence="1" type="ORF">ENQ31_02605</name>
</gene>
<dbReference type="EMBL" id="DSMR01000187">
    <property type="protein sequence ID" value="HET47039.1"/>
    <property type="molecule type" value="Genomic_DNA"/>
</dbReference>
<dbReference type="EMBL" id="JMFG01000015">
    <property type="protein sequence ID" value="KDA53992.1"/>
    <property type="molecule type" value="Genomic_DNA"/>
</dbReference>
<dbReference type="RefSeq" id="WP_038048632.1">
    <property type="nucleotide sequence ID" value="NZ_JMFG01000015.1"/>
</dbReference>
<proteinExistence type="predicted"/>
<evidence type="ECO:0000313" key="3">
    <source>
        <dbReference type="Proteomes" id="UP000027284"/>
    </source>
</evidence>
<comment type="caution">
    <text evidence="2">The sequence shown here is derived from an EMBL/GenBank/DDBJ whole genome shotgun (WGS) entry which is preliminary data.</text>
</comment>
<dbReference type="Proteomes" id="UP000027284">
    <property type="component" value="Unassembled WGS sequence"/>
</dbReference>
<keyword evidence="3" id="KW-1185">Reference proteome</keyword>
<dbReference type="OrthoDB" id="5420735at2"/>
<protein>
    <recommendedName>
        <fullName evidence="4">Cytosolic protein</fullName>
    </recommendedName>
</protein>